<sequence length="85" mass="9405">MNRQEYLGKLREALACLPDGEIDESVAFYAEMIDDRMAASKALVEVSRQWVGRARALFVKRKTEMENDAAGAGAASLAKEAVHEF</sequence>
<protein>
    <submittedName>
        <fullName evidence="1">Uncharacterized protein</fullName>
    </submittedName>
</protein>
<name>A0ABU6IVV8_9ACTN</name>
<dbReference type="Pfam" id="PF22564">
    <property type="entry name" value="HAAS"/>
    <property type="match status" value="1"/>
</dbReference>
<proteinExistence type="predicted"/>
<keyword evidence="2" id="KW-1185">Reference proteome</keyword>
<dbReference type="Proteomes" id="UP001343724">
    <property type="component" value="Unassembled WGS sequence"/>
</dbReference>
<evidence type="ECO:0000313" key="1">
    <source>
        <dbReference type="EMBL" id="MEC4293935.1"/>
    </source>
</evidence>
<comment type="caution">
    <text evidence="1">The sequence shown here is derived from an EMBL/GenBank/DDBJ whole genome shotgun (WGS) entry which is preliminary data.</text>
</comment>
<dbReference type="RefSeq" id="WP_326454197.1">
    <property type="nucleotide sequence ID" value="NZ_JAYMFH010000001.1"/>
</dbReference>
<dbReference type="EMBL" id="JAYMFH010000001">
    <property type="protein sequence ID" value="MEC4293935.1"/>
    <property type="molecule type" value="Genomic_DNA"/>
</dbReference>
<evidence type="ECO:0000313" key="2">
    <source>
        <dbReference type="Proteomes" id="UP001343724"/>
    </source>
</evidence>
<organism evidence="1 2">
    <name type="scientific">Adlercreutzia shanghongiae</name>
    <dbReference type="NCBI Taxonomy" id="3111773"/>
    <lineage>
        <taxon>Bacteria</taxon>
        <taxon>Bacillati</taxon>
        <taxon>Actinomycetota</taxon>
        <taxon>Coriobacteriia</taxon>
        <taxon>Eggerthellales</taxon>
        <taxon>Eggerthellaceae</taxon>
        <taxon>Adlercreutzia</taxon>
    </lineage>
</organism>
<gene>
    <name evidence="1" type="ORF">VJ920_01260</name>
</gene>
<reference evidence="1 2" key="1">
    <citation type="submission" date="2024-01" db="EMBL/GenBank/DDBJ databases">
        <title>novel species in genus Adlercreutzia.</title>
        <authorList>
            <person name="Liu X."/>
        </authorList>
    </citation>
    <scope>NUCLEOTIDE SEQUENCE [LARGE SCALE GENOMIC DNA]</scope>
    <source>
        <strain evidence="1 2">R22</strain>
    </source>
</reference>
<accession>A0ABU6IVV8</accession>